<dbReference type="InterPro" id="IPR007139">
    <property type="entry name" value="DUF349"/>
</dbReference>
<dbReference type="RefSeq" id="WP_111061825.1">
    <property type="nucleotide sequence ID" value="NZ_JBHUCU010000007.1"/>
</dbReference>
<sequence>MKTEIIEKLETLLAQEDILNINEEFKTLSDDFYKIIKEEERLFEIEKLNRIEAGEKPEAIEKPLDELIDKFKSIQHDFKSKRKALVEQKKLSEEGNHSVKKQLIKEVKTLIQEEEHIGKAIQAIQAIQEKWRNVGPIPRNVRQDIQKEYSNLMDEFQYNINIYKEIKEHDLTKNAVLKEAVIAKLKALVSEKNIKSVEQKLHLLQDEWNDIGGTSAEAWESLKTNYWDTVNAIYTRIKEFYDGKRIEQKENILKKLALIDKIDELLALPCESSKDWKSVTDKIITVQNDWKKVGFGPKKENEIVWKGFRAKCDQFFDAKNEFFKDINADFDKIKDQKLALIEKVNAIKNSEDWNETTKFIVNIQKDWKKLGSAGQRNENKLWKKFRTPIDAFFTKKDAHFDSLDKANAGNLDLKEDLIKKIEEFKVDTDPAAAIKNLQILSKEFNAIGNVPFKEKDRIYAAYKKALNEKYESIEMDEVEKEKIMYSAKIDAIFNSPNMDRELDKEVYFLRSKIDEKIKEKSQVETNLSFFANADESNPLLKSVMQRVENIDKEINNFKLKLNLLNNYDQESE</sequence>
<dbReference type="Pfam" id="PF03993">
    <property type="entry name" value="DUF349"/>
    <property type="match status" value="5"/>
</dbReference>
<organism evidence="1 2">
    <name type="scientific">Putridiphycobacter roseus</name>
    <dbReference type="NCBI Taxonomy" id="2219161"/>
    <lineage>
        <taxon>Bacteria</taxon>
        <taxon>Pseudomonadati</taxon>
        <taxon>Bacteroidota</taxon>
        <taxon>Flavobacteriia</taxon>
        <taxon>Flavobacteriales</taxon>
        <taxon>Crocinitomicaceae</taxon>
        <taxon>Putridiphycobacter</taxon>
    </lineage>
</organism>
<evidence type="ECO:0008006" key="3">
    <source>
        <dbReference type="Google" id="ProtNLM"/>
    </source>
</evidence>
<dbReference type="Proteomes" id="UP000249248">
    <property type="component" value="Unassembled WGS sequence"/>
</dbReference>
<dbReference type="EMBL" id="QKSB01000001">
    <property type="protein sequence ID" value="PZE18923.1"/>
    <property type="molecule type" value="Genomic_DNA"/>
</dbReference>
<evidence type="ECO:0000313" key="2">
    <source>
        <dbReference type="Proteomes" id="UP000249248"/>
    </source>
</evidence>
<keyword evidence="2" id="KW-1185">Reference proteome</keyword>
<evidence type="ECO:0000313" key="1">
    <source>
        <dbReference type="EMBL" id="PZE18923.1"/>
    </source>
</evidence>
<comment type="caution">
    <text evidence="1">The sequence shown here is derived from an EMBL/GenBank/DDBJ whole genome shotgun (WGS) entry which is preliminary data.</text>
</comment>
<name>A0A2W1NIP9_9FLAO</name>
<dbReference type="AlphaFoldDB" id="A0A2W1NIP9"/>
<dbReference type="OrthoDB" id="5422202at2"/>
<gene>
    <name evidence="1" type="ORF">DNU06_03590</name>
</gene>
<accession>A0A2W1NIP9</accession>
<proteinExistence type="predicted"/>
<reference evidence="1 2" key="1">
    <citation type="submission" date="2018-06" db="EMBL/GenBank/DDBJ databases">
        <title>The draft genome sequence of Crocinitomix sp. SM1701.</title>
        <authorList>
            <person name="Zhang X."/>
        </authorList>
    </citation>
    <scope>NUCLEOTIDE SEQUENCE [LARGE SCALE GENOMIC DNA]</scope>
    <source>
        <strain evidence="1 2">SM1701</strain>
    </source>
</reference>
<protein>
    <recommendedName>
        <fullName evidence="3">DUF349 domain-containing protein</fullName>
    </recommendedName>
</protein>